<gene>
    <name evidence="2" type="ORF">SteCoe_21029</name>
</gene>
<dbReference type="AlphaFoldDB" id="A0A1R2BR07"/>
<dbReference type="OrthoDB" id="325116at2759"/>
<evidence type="ECO:0000313" key="2">
    <source>
        <dbReference type="EMBL" id="OMJ79045.1"/>
    </source>
</evidence>
<keyword evidence="1" id="KW-0472">Membrane</keyword>
<reference evidence="2 3" key="1">
    <citation type="submission" date="2016-11" db="EMBL/GenBank/DDBJ databases">
        <title>The macronuclear genome of Stentor coeruleus: a giant cell with tiny introns.</title>
        <authorList>
            <person name="Slabodnick M."/>
            <person name="Ruby J.G."/>
            <person name="Reiff S.B."/>
            <person name="Swart E.C."/>
            <person name="Gosai S."/>
            <person name="Prabakaran S."/>
            <person name="Witkowska E."/>
            <person name="Larue G.E."/>
            <person name="Fisher S."/>
            <person name="Freeman R.M."/>
            <person name="Gunawardena J."/>
            <person name="Chu W."/>
            <person name="Stover N.A."/>
            <person name="Gregory B.D."/>
            <person name="Nowacki M."/>
            <person name="Derisi J."/>
            <person name="Roy S.W."/>
            <person name="Marshall W.F."/>
            <person name="Sood P."/>
        </authorList>
    </citation>
    <scope>NUCLEOTIDE SEQUENCE [LARGE SCALE GENOMIC DNA]</scope>
    <source>
        <strain evidence="2">WM001</strain>
    </source>
</reference>
<organism evidence="2 3">
    <name type="scientific">Stentor coeruleus</name>
    <dbReference type="NCBI Taxonomy" id="5963"/>
    <lineage>
        <taxon>Eukaryota</taxon>
        <taxon>Sar</taxon>
        <taxon>Alveolata</taxon>
        <taxon>Ciliophora</taxon>
        <taxon>Postciliodesmatophora</taxon>
        <taxon>Heterotrichea</taxon>
        <taxon>Heterotrichida</taxon>
        <taxon>Stentoridae</taxon>
        <taxon>Stentor</taxon>
    </lineage>
</organism>
<feature type="transmembrane region" description="Helical" evidence="1">
    <location>
        <begin position="181"/>
        <end position="200"/>
    </location>
</feature>
<keyword evidence="1" id="KW-1133">Transmembrane helix</keyword>
<dbReference type="EMBL" id="MPUH01000491">
    <property type="protein sequence ID" value="OMJ79045.1"/>
    <property type="molecule type" value="Genomic_DNA"/>
</dbReference>
<accession>A0A1R2BR07</accession>
<keyword evidence="3" id="KW-1185">Reference proteome</keyword>
<feature type="transmembrane region" description="Helical" evidence="1">
    <location>
        <begin position="239"/>
        <end position="263"/>
    </location>
</feature>
<sequence length="283" mass="32160">MSGKKPKEILIISEAQDLCTQFIQVAEQTQTYVNSNLLFTHGFSHYTKAIIFLFTDDASYEHIKEKSSMTTLPKFIIQIVSITSVMSASSIMPNSRKEIFYQVNLRSKISIEQAMMQISHRLDTVYKLFNIKLSHRGKKILKWSSFLSSFIAAVLSLLLIFAAGILSISKGSIERRWFSNSLLTSGNLTVVMSFVGFYGVKKSGIKEYLNIYSWVLIVNSIYKIILLIVYFIMKLHPDIHYFIVPVMCTSILFEILTSCIIFIEFKIIKTSSTSTGVASIFES</sequence>
<keyword evidence="1" id="KW-0812">Transmembrane</keyword>
<evidence type="ECO:0000313" key="3">
    <source>
        <dbReference type="Proteomes" id="UP000187209"/>
    </source>
</evidence>
<protein>
    <submittedName>
        <fullName evidence="2">Uncharacterized protein</fullName>
    </submittedName>
</protein>
<name>A0A1R2BR07_9CILI</name>
<feature type="transmembrane region" description="Helical" evidence="1">
    <location>
        <begin position="212"/>
        <end position="233"/>
    </location>
</feature>
<dbReference type="Proteomes" id="UP000187209">
    <property type="component" value="Unassembled WGS sequence"/>
</dbReference>
<comment type="caution">
    <text evidence="2">The sequence shown here is derived from an EMBL/GenBank/DDBJ whole genome shotgun (WGS) entry which is preliminary data.</text>
</comment>
<feature type="transmembrane region" description="Helical" evidence="1">
    <location>
        <begin position="146"/>
        <end position="169"/>
    </location>
</feature>
<evidence type="ECO:0000256" key="1">
    <source>
        <dbReference type="SAM" id="Phobius"/>
    </source>
</evidence>
<proteinExistence type="predicted"/>